<feature type="transmembrane region" description="Helical" evidence="9">
    <location>
        <begin position="201"/>
        <end position="220"/>
    </location>
</feature>
<keyword evidence="6 9" id="KW-0472">Membrane</keyword>
<dbReference type="GO" id="GO:0016758">
    <property type="term" value="F:hexosyltransferase activity"/>
    <property type="evidence" value="ECO:0007669"/>
    <property type="project" value="InterPro"/>
</dbReference>
<evidence type="ECO:0000256" key="6">
    <source>
        <dbReference type="ARBA" id="ARBA00023136"/>
    </source>
</evidence>
<sequence length="465" mass="49731">MDDMNGKRLLDKRTWVLVVVAELAAVALILGVKVLDGLDFEVYRLGTAAWLHGDDPYGGLPPTSRGFVLPFTYPPFAVLAFVPTALVPARAGFLVLTAISVILLFAVVFAFVVALRGREKGLVVPAFVAIGVQVLAAATDPVRSTLGYGQINMVLMALVAVDCLARRPRWPRGVLVGLAAAIKLTPAVFVLFFLLRKDYRAAMWSGVSFLAATALAFVLLPGPSVQYWTKLVFVGDRIGPPFFVANQSLRGAFARLAHETWWVAPAVVVVALTVYVVPRVRLPLALAVTALCGLLVSPVSWIHHWVWLVPILVVLGWIAVTERRVVIGLSVLFALAVAVVTPVWRYEKGGWDAGPVQQLTSDAYVLAGIILLGVTAVYASGRSTRMSRPPARGAPAAMDPSWALTTDRTIDSPSPEPPPVAVRSSRRKGSNNPASSAVGTTGPVFTTRNAGDPPTDTDTDPPGRL</sequence>
<name>A0A4R2JIC5_9PSEU</name>
<gene>
    <name evidence="10" type="ORF">EV192_105227</name>
</gene>
<reference evidence="10 11" key="1">
    <citation type="submission" date="2019-03" db="EMBL/GenBank/DDBJ databases">
        <title>Genomic Encyclopedia of Type Strains, Phase IV (KMG-IV): sequencing the most valuable type-strain genomes for metagenomic binning, comparative biology and taxonomic classification.</title>
        <authorList>
            <person name="Goeker M."/>
        </authorList>
    </citation>
    <scope>NUCLEOTIDE SEQUENCE [LARGE SCALE GENOMIC DNA]</scope>
    <source>
        <strain evidence="10 11">DSM 45934</strain>
    </source>
</reference>
<organism evidence="10 11">
    <name type="scientific">Actinocrispum wychmicini</name>
    <dbReference type="NCBI Taxonomy" id="1213861"/>
    <lineage>
        <taxon>Bacteria</taxon>
        <taxon>Bacillati</taxon>
        <taxon>Actinomycetota</taxon>
        <taxon>Actinomycetes</taxon>
        <taxon>Pseudonocardiales</taxon>
        <taxon>Pseudonocardiaceae</taxon>
        <taxon>Actinocrispum</taxon>
    </lineage>
</organism>
<proteinExistence type="inferred from homology"/>
<feature type="transmembrane region" description="Helical" evidence="9">
    <location>
        <begin position="284"/>
        <end position="313"/>
    </location>
</feature>
<accession>A0A4R2JIC5</accession>
<evidence type="ECO:0000313" key="10">
    <source>
        <dbReference type="EMBL" id="TCO58162.1"/>
    </source>
</evidence>
<dbReference type="Proteomes" id="UP000295680">
    <property type="component" value="Unassembled WGS sequence"/>
</dbReference>
<feature type="region of interest" description="Disordered" evidence="8">
    <location>
        <begin position="384"/>
        <end position="465"/>
    </location>
</feature>
<feature type="transmembrane region" description="Helical" evidence="9">
    <location>
        <begin position="93"/>
        <end position="115"/>
    </location>
</feature>
<dbReference type="InterPro" id="IPR018584">
    <property type="entry name" value="GT87"/>
</dbReference>
<evidence type="ECO:0000256" key="5">
    <source>
        <dbReference type="ARBA" id="ARBA00022989"/>
    </source>
</evidence>
<keyword evidence="2" id="KW-1003">Cell membrane</keyword>
<protein>
    <submittedName>
        <fullName evidence="10">Alpha-1,2-mannosyltransferase</fullName>
    </submittedName>
</protein>
<evidence type="ECO:0000256" key="8">
    <source>
        <dbReference type="SAM" id="MobiDB-lite"/>
    </source>
</evidence>
<feature type="compositionally biased region" description="Low complexity" evidence="8">
    <location>
        <begin position="452"/>
        <end position="465"/>
    </location>
</feature>
<feature type="transmembrane region" description="Helical" evidence="9">
    <location>
        <begin position="260"/>
        <end position="278"/>
    </location>
</feature>
<evidence type="ECO:0000256" key="3">
    <source>
        <dbReference type="ARBA" id="ARBA00022679"/>
    </source>
</evidence>
<dbReference type="AlphaFoldDB" id="A0A4R2JIC5"/>
<feature type="transmembrane region" description="Helical" evidence="9">
    <location>
        <begin position="325"/>
        <end position="344"/>
    </location>
</feature>
<feature type="transmembrane region" description="Helical" evidence="9">
    <location>
        <begin position="15"/>
        <end position="35"/>
    </location>
</feature>
<comment type="similarity">
    <text evidence="7">Belongs to the glycosyltransferase 87 family.</text>
</comment>
<evidence type="ECO:0000313" key="11">
    <source>
        <dbReference type="Proteomes" id="UP000295680"/>
    </source>
</evidence>
<comment type="subcellular location">
    <subcellularLocation>
        <location evidence="1">Cell membrane</location>
        <topology evidence="1">Multi-pass membrane protein</topology>
    </subcellularLocation>
</comment>
<keyword evidence="5 9" id="KW-1133">Transmembrane helix</keyword>
<evidence type="ECO:0000256" key="2">
    <source>
        <dbReference type="ARBA" id="ARBA00022475"/>
    </source>
</evidence>
<dbReference type="GO" id="GO:0005886">
    <property type="term" value="C:plasma membrane"/>
    <property type="evidence" value="ECO:0007669"/>
    <property type="project" value="UniProtKB-SubCell"/>
</dbReference>
<feature type="compositionally biased region" description="Polar residues" evidence="8">
    <location>
        <begin position="430"/>
        <end position="449"/>
    </location>
</feature>
<keyword evidence="4 9" id="KW-0812">Transmembrane</keyword>
<dbReference type="EMBL" id="SLWS01000005">
    <property type="protein sequence ID" value="TCO58162.1"/>
    <property type="molecule type" value="Genomic_DNA"/>
</dbReference>
<dbReference type="Pfam" id="PF09594">
    <property type="entry name" value="GT87"/>
    <property type="match status" value="1"/>
</dbReference>
<evidence type="ECO:0000256" key="4">
    <source>
        <dbReference type="ARBA" id="ARBA00022692"/>
    </source>
</evidence>
<comment type="caution">
    <text evidence="10">The sequence shown here is derived from an EMBL/GenBank/DDBJ whole genome shotgun (WGS) entry which is preliminary data.</text>
</comment>
<keyword evidence="10" id="KW-0328">Glycosyltransferase</keyword>
<keyword evidence="11" id="KW-1185">Reference proteome</keyword>
<feature type="transmembrane region" description="Helical" evidence="9">
    <location>
        <begin position="364"/>
        <end position="381"/>
    </location>
</feature>
<evidence type="ECO:0000256" key="9">
    <source>
        <dbReference type="SAM" id="Phobius"/>
    </source>
</evidence>
<feature type="transmembrane region" description="Helical" evidence="9">
    <location>
        <begin position="122"/>
        <end position="139"/>
    </location>
</feature>
<evidence type="ECO:0000256" key="1">
    <source>
        <dbReference type="ARBA" id="ARBA00004651"/>
    </source>
</evidence>
<feature type="transmembrane region" description="Helical" evidence="9">
    <location>
        <begin position="174"/>
        <end position="195"/>
    </location>
</feature>
<keyword evidence="3 10" id="KW-0808">Transferase</keyword>
<evidence type="ECO:0000256" key="7">
    <source>
        <dbReference type="ARBA" id="ARBA00024033"/>
    </source>
</evidence>